<evidence type="ECO:0000256" key="8">
    <source>
        <dbReference type="SAM" id="MobiDB-lite"/>
    </source>
</evidence>
<keyword evidence="7" id="KW-0206">Cytoskeleton</keyword>
<evidence type="ECO:0000256" key="5">
    <source>
        <dbReference type="ARBA" id="ARBA00023017"/>
    </source>
</evidence>
<dbReference type="Gene3D" id="3.30.740.10">
    <property type="entry name" value="Protein Inhibitor Of Neuronal Nitric Oxide Synthase"/>
    <property type="match status" value="1"/>
</dbReference>
<gene>
    <name evidence="9" type="ORF">PMAYCL1PPCAC_31003</name>
</gene>
<evidence type="ECO:0000256" key="1">
    <source>
        <dbReference type="ARBA" id="ARBA00004245"/>
    </source>
</evidence>
<reference evidence="10" key="1">
    <citation type="submission" date="2022-10" db="EMBL/GenBank/DDBJ databases">
        <title>Genome assembly of Pristionchus species.</title>
        <authorList>
            <person name="Yoshida K."/>
            <person name="Sommer R.J."/>
        </authorList>
    </citation>
    <scope>NUCLEOTIDE SEQUENCE [LARGE SCALE GENOMIC DNA]</scope>
    <source>
        <strain evidence="10">RS5460</strain>
    </source>
</reference>
<keyword evidence="5" id="KW-0243">Dynein</keyword>
<dbReference type="PANTHER" id="PTHR11886">
    <property type="entry name" value="DYNEIN LIGHT CHAIN"/>
    <property type="match status" value="1"/>
</dbReference>
<evidence type="ECO:0000256" key="4">
    <source>
        <dbReference type="ARBA" id="ARBA00022701"/>
    </source>
</evidence>
<proteinExistence type="inferred from homology"/>
<accession>A0AAN5IC79</accession>
<evidence type="ECO:0000256" key="7">
    <source>
        <dbReference type="ARBA" id="ARBA00023212"/>
    </source>
</evidence>
<dbReference type="InterPro" id="IPR019763">
    <property type="entry name" value="Dynein_light_1/2_CS"/>
</dbReference>
<comment type="caution">
    <text evidence="9">The sequence shown here is derived from an EMBL/GenBank/DDBJ whole genome shotgun (WGS) entry which is preliminary data.</text>
</comment>
<evidence type="ECO:0000256" key="3">
    <source>
        <dbReference type="ARBA" id="ARBA00022490"/>
    </source>
</evidence>
<dbReference type="GO" id="GO:0007017">
    <property type="term" value="P:microtubule-based process"/>
    <property type="evidence" value="ECO:0007669"/>
    <property type="project" value="InterPro"/>
</dbReference>
<dbReference type="GO" id="GO:0045505">
    <property type="term" value="F:dynein intermediate chain binding"/>
    <property type="evidence" value="ECO:0007669"/>
    <property type="project" value="TreeGrafter"/>
</dbReference>
<dbReference type="Pfam" id="PF01221">
    <property type="entry name" value="Dynein_light"/>
    <property type="match status" value="1"/>
</dbReference>
<evidence type="ECO:0000313" key="10">
    <source>
        <dbReference type="Proteomes" id="UP001328107"/>
    </source>
</evidence>
<dbReference type="CDD" id="cd21452">
    <property type="entry name" value="DLC-like_DYNLL1_DYNLL2"/>
    <property type="match status" value="1"/>
</dbReference>
<evidence type="ECO:0008006" key="11">
    <source>
        <dbReference type="Google" id="ProtNLM"/>
    </source>
</evidence>
<evidence type="ECO:0000313" key="9">
    <source>
        <dbReference type="EMBL" id="GMR60808.1"/>
    </source>
</evidence>
<dbReference type="PANTHER" id="PTHR11886:SF113">
    <property type="entry name" value="DYNEIN LIGHT CHAIN 2, CYTOPLASMIC"/>
    <property type="match status" value="1"/>
</dbReference>
<keyword evidence="6" id="KW-0505">Motor protein</keyword>
<dbReference type="Proteomes" id="UP001328107">
    <property type="component" value="Unassembled WGS sequence"/>
</dbReference>
<keyword evidence="4" id="KW-0493">Microtubule</keyword>
<sequence>LLSLIILLFAHSLLLAISTLSIALLLLSSISCAMNEVPLCLPFPYCTVYVLGEADRSSASSPDQHTDSPETTELRKLQNTEDSDDSGMSSITSRRSTRVRSDDQSSSTSKKTECIVKSTDMSEEMQKEAMQVAIDAMSKFRVEKDIATYIKEEFDKRYQPSWHCVVGRNFGSYVTHETNHFIYFYIQHVAVMLFKTGL</sequence>
<dbReference type="PROSITE" id="PS01239">
    <property type="entry name" value="DYNEIN_LIGHT_1"/>
    <property type="match status" value="1"/>
</dbReference>
<keyword evidence="10" id="KW-1185">Reference proteome</keyword>
<dbReference type="SUPFAM" id="SSF54648">
    <property type="entry name" value="DLC"/>
    <property type="match status" value="1"/>
</dbReference>
<dbReference type="InterPro" id="IPR001372">
    <property type="entry name" value="Dynein_light_chain_typ-1/2"/>
</dbReference>
<comment type="similarity">
    <text evidence="2">Belongs to the dynein light chain family.</text>
</comment>
<feature type="compositionally biased region" description="Basic and acidic residues" evidence="8">
    <location>
        <begin position="64"/>
        <end position="79"/>
    </location>
</feature>
<comment type="subcellular location">
    <subcellularLocation>
        <location evidence="1">Cytoplasm</location>
        <location evidence="1">Cytoskeleton</location>
    </subcellularLocation>
</comment>
<keyword evidence="3" id="KW-0963">Cytoplasm</keyword>
<dbReference type="GO" id="GO:0005874">
    <property type="term" value="C:microtubule"/>
    <property type="evidence" value="ECO:0007669"/>
    <property type="project" value="UniProtKB-KW"/>
</dbReference>
<feature type="non-terminal residue" evidence="9">
    <location>
        <position position="1"/>
    </location>
</feature>
<organism evidence="9 10">
    <name type="scientific">Pristionchus mayeri</name>
    <dbReference type="NCBI Taxonomy" id="1317129"/>
    <lineage>
        <taxon>Eukaryota</taxon>
        <taxon>Metazoa</taxon>
        <taxon>Ecdysozoa</taxon>
        <taxon>Nematoda</taxon>
        <taxon>Chromadorea</taxon>
        <taxon>Rhabditida</taxon>
        <taxon>Rhabditina</taxon>
        <taxon>Diplogasteromorpha</taxon>
        <taxon>Diplogasteroidea</taxon>
        <taxon>Neodiplogasteridae</taxon>
        <taxon>Pristionchus</taxon>
    </lineage>
</organism>
<dbReference type="GO" id="GO:0005868">
    <property type="term" value="C:cytoplasmic dynein complex"/>
    <property type="evidence" value="ECO:0007669"/>
    <property type="project" value="TreeGrafter"/>
</dbReference>
<dbReference type="EMBL" id="BTRK01000006">
    <property type="protein sequence ID" value="GMR60808.1"/>
    <property type="molecule type" value="Genomic_DNA"/>
</dbReference>
<protein>
    <recommendedName>
        <fullName evidence="11">Dynein light chain</fullName>
    </recommendedName>
</protein>
<name>A0AAN5IC79_9BILA</name>
<dbReference type="InterPro" id="IPR037177">
    <property type="entry name" value="DLC_sf"/>
</dbReference>
<evidence type="ECO:0000256" key="2">
    <source>
        <dbReference type="ARBA" id="ARBA00010156"/>
    </source>
</evidence>
<evidence type="ECO:0000256" key="6">
    <source>
        <dbReference type="ARBA" id="ARBA00023175"/>
    </source>
</evidence>
<dbReference type="FunFam" id="3.30.740.10:FF:000001">
    <property type="entry name" value="Dynein light chain"/>
    <property type="match status" value="1"/>
</dbReference>
<feature type="region of interest" description="Disordered" evidence="8">
    <location>
        <begin position="57"/>
        <end position="122"/>
    </location>
</feature>
<dbReference type="AlphaFoldDB" id="A0AAN5IC79"/>
<dbReference type="SMART" id="SM01375">
    <property type="entry name" value="Dynein_light"/>
    <property type="match status" value="1"/>
</dbReference>